<organism evidence="2 3">
    <name type="scientific">Candidatus Nomurabacteria bacterium GW2011_GWF1_31_48</name>
    <dbReference type="NCBI Taxonomy" id="1618767"/>
    <lineage>
        <taxon>Bacteria</taxon>
        <taxon>Candidatus Nomuraibacteriota</taxon>
    </lineage>
</organism>
<dbReference type="CDD" id="cd03801">
    <property type="entry name" value="GT4_PimA-like"/>
    <property type="match status" value="1"/>
</dbReference>
<dbReference type="Pfam" id="PF13692">
    <property type="entry name" value="Glyco_trans_1_4"/>
    <property type="match status" value="1"/>
</dbReference>
<protein>
    <submittedName>
        <fullName evidence="2">Glycosyltransferase Mf3</fullName>
    </submittedName>
</protein>
<name>A0A0G0BGI1_9BACT</name>
<comment type="caution">
    <text evidence="2">The sequence shown here is derived from an EMBL/GenBank/DDBJ whole genome shotgun (WGS) entry which is preliminary data.</text>
</comment>
<dbReference type="SUPFAM" id="SSF53756">
    <property type="entry name" value="UDP-Glycosyltransferase/glycogen phosphorylase"/>
    <property type="match status" value="1"/>
</dbReference>
<dbReference type="InterPro" id="IPR050194">
    <property type="entry name" value="Glycosyltransferase_grp1"/>
</dbReference>
<sequence length="378" mass="43775">MRIATNITREYIGGITRSNVNFMDSLNEKDKGIIGIELNSKRYIQSPIIFRHLSPDWFNHHIINIHDIPISKAIYSSKNLKDLERKYRPIIKIIKEILSKDKPDVVFLNGTYYIPWIISIAAHELKIPIVLRYAGVYSKETESFKPKLKKFFNEIEKSFQKRVSHFIFPSRLCLDVVEKEIIKKEIKNAFIVPNSFKVPEDKLVFRSTERRIAAVGRWDKIKNFKSFFEIHNMLKKDEWEHEASFVTGDSKIKNIPKTINRFTSMTHDELLKFYSSHGLIICPSLFETFGNVPMEAVCMGIPVLVSDNMGCAEVLKTAGLSNMVISFKDNKKVVQRVKELCGQQILPRQINNLRKILDPVVINAEIMSVLRDAIGKYR</sequence>
<dbReference type="Pfam" id="PF13439">
    <property type="entry name" value="Glyco_transf_4"/>
    <property type="match status" value="1"/>
</dbReference>
<evidence type="ECO:0000313" key="2">
    <source>
        <dbReference type="EMBL" id="KKP30137.1"/>
    </source>
</evidence>
<feature type="domain" description="Glycosyltransferase subfamily 4-like N-terminal" evidence="1">
    <location>
        <begin position="83"/>
        <end position="179"/>
    </location>
</feature>
<dbReference type="EMBL" id="LBOG01000004">
    <property type="protein sequence ID" value="KKP30137.1"/>
    <property type="molecule type" value="Genomic_DNA"/>
</dbReference>
<keyword evidence="2" id="KW-0808">Transferase</keyword>
<dbReference type="GO" id="GO:0016757">
    <property type="term" value="F:glycosyltransferase activity"/>
    <property type="evidence" value="ECO:0007669"/>
    <property type="project" value="TreeGrafter"/>
</dbReference>
<dbReference type="InterPro" id="IPR028098">
    <property type="entry name" value="Glyco_trans_4-like_N"/>
</dbReference>
<evidence type="ECO:0000313" key="3">
    <source>
        <dbReference type="Proteomes" id="UP000034934"/>
    </source>
</evidence>
<accession>A0A0G0BGI1</accession>
<dbReference type="Proteomes" id="UP000034934">
    <property type="component" value="Unassembled WGS sequence"/>
</dbReference>
<evidence type="ECO:0000259" key="1">
    <source>
        <dbReference type="Pfam" id="PF13439"/>
    </source>
</evidence>
<gene>
    <name evidence="2" type="ORF">UR19_C0004G0045</name>
</gene>
<dbReference type="PANTHER" id="PTHR45947">
    <property type="entry name" value="SULFOQUINOVOSYL TRANSFERASE SQD2"/>
    <property type="match status" value="1"/>
</dbReference>
<dbReference type="AlphaFoldDB" id="A0A0G0BGI1"/>
<reference evidence="2 3" key="1">
    <citation type="journal article" date="2015" name="Nature">
        <title>rRNA introns, odd ribosomes, and small enigmatic genomes across a large radiation of phyla.</title>
        <authorList>
            <person name="Brown C.T."/>
            <person name="Hug L.A."/>
            <person name="Thomas B.C."/>
            <person name="Sharon I."/>
            <person name="Castelle C.J."/>
            <person name="Singh A."/>
            <person name="Wilkins M.J."/>
            <person name="Williams K.H."/>
            <person name="Banfield J.F."/>
        </authorList>
    </citation>
    <scope>NUCLEOTIDE SEQUENCE [LARGE SCALE GENOMIC DNA]</scope>
</reference>
<dbReference type="PANTHER" id="PTHR45947:SF3">
    <property type="entry name" value="SULFOQUINOVOSYL TRANSFERASE SQD2"/>
    <property type="match status" value="1"/>
</dbReference>
<dbReference type="Gene3D" id="3.40.50.2000">
    <property type="entry name" value="Glycogen Phosphorylase B"/>
    <property type="match status" value="2"/>
</dbReference>
<proteinExistence type="predicted"/>